<proteinExistence type="inferred from homology"/>
<keyword evidence="6 7" id="KW-0414">Isoprene biosynthesis</keyword>
<keyword evidence="4 7" id="KW-0408">Iron</keyword>
<feature type="domain" description="IspG C-terminal" evidence="9">
    <location>
        <begin position="257"/>
        <end position="343"/>
    </location>
</feature>
<evidence type="ECO:0000313" key="11">
    <source>
        <dbReference type="Proteomes" id="UP000030066"/>
    </source>
</evidence>
<feature type="binding site" evidence="7">
    <location>
        <position position="263"/>
    </location>
    <ligand>
        <name>[4Fe-4S] cluster</name>
        <dbReference type="ChEBI" id="CHEBI:49883"/>
    </ligand>
</feature>
<dbReference type="GO" id="GO:0019288">
    <property type="term" value="P:isopentenyl diphosphate biosynthetic process, methylerythritol 4-phosphate pathway"/>
    <property type="evidence" value="ECO:0007669"/>
    <property type="project" value="UniProtKB-UniRule"/>
</dbReference>
<keyword evidence="2 7" id="KW-0479">Metal-binding</keyword>
<evidence type="ECO:0000256" key="7">
    <source>
        <dbReference type="HAMAP-Rule" id="MF_00159"/>
    </source>
</evidence>
<dbReference type="HOGENOM" id="CLU_042258_0_0_14"/>
<keyword evidence="5 7" id="KW-0411">Iron-sulfur</keyword>
<dbReference type="Pfam" id="PF04551">
    <property type="entry name" value="GcpE"/>
    <property type="match status" value="1"/>
</dbReference>
<dbReference type="AlphaFoldDB" id="A0A097SSM7"/>
<evidence type="ECO:0000256" key="1">
    <source>
        <dbReference type="ARBA" id="ARBA00022485"/>
    </source>
</evidence>
<dbReference type="InterPro" id="IPR004588">
    <property type="entry name" value="IspG_bac-typ"/>
</dbReference>
<evidence type="ECO:0000256" key="2">
    <source>
        <dbReference type="ARBA" id="ARBA00022723"/>
    </source>
</evidence>
<dbReference type="eggNOG" id="COG0821">
    <property type="taxonomic scope" value="Bacteria"/>
</dbReference>
<dbReference type="InterPro" id="IPR058578">
    <property type="entry name" value="IspG_TIM"/>
</dbReference>
<dbReference type="Gene3D" id="3.20.20.20">
    <property type="entry name" value="Dihydropteroate synthase-like"/>
    <property type="match status" value="1"/>
</dbReference>
<dbReference type="GO" id="GO:0005506">
    <property type="term" value="F:iron ion binding"/>
    <property type="evidence" value="ECO:0007669"/>
    <property type="project" value="InterPro"/>
</dbReference>
<evidence type="ECO:0000256" key="4">
    <source>
        <dbReference type="ARBA" id="ARBA00023004"/>
    </source>
</evidence>
<keyword evidence="1 7" id="KW-0004">4Fe-4S</keyword>
<sequence length="346" mass="39249">MFNRYTTKIVKVKNITIGHSDNVVVQSMTNTKTSRINDTLKQINQLIKYGCEIVRVAVIDEDDLKALKQIVKIVKIPLVADIQYDYKLAIGAIKAGVAKIRINPGNFPNLDNFKEVISLCNKFKTAMRIGMNTGSLPINVKTNQQIINLVTKYVKTCEEHNFFNIVLSIKDTDPKRTIQLYKLLAKNFAYPLHVGVTEAGDIYTSSVRSTIALYELIKKYQIGNTIRISITGDPVQEVKLAKVLLQECGIKTKLTHYISCPTCGRIGKHYFELQNKIKQFIDQNPKDNLAVAVMGCTVNGVQESKKADLGIYCYQNKFVIYYRNIFIGKYGFNSAIKKFIELYNKH</sequence>
<keyword evidence="3 7" id="KW-0560">Oxidoreductase</keyword>
<protein>
    <recommendedName>
        <fullName evidence="7">4-hydroxy-3-methylbut-2-en-1-yl diphosphate synthase (flavodoxin)</fullName>
        <ecNumber evidence="7">1.17.7.3</ecNumber>
    </recommendedName>
    <alternativeName>
        <fullName evidence="7">1-hydroxy-2-methyl-2-(E)-butenyl 4-diphosphate synthase</fullName>
    </alternativeName>
</protein>
<feature type="binding site" evidence="7">
    <location>
        <position position="296"/>
    </location>
    <ligand>
        <name>[4Fe-4S] cluster</name>
        <dbReference type="ChEBI" id="CHEBI:49883"/>
    </ligand>
</feature>
<comment type="pathway">
    <text evidence="7">Isoprenoid biosynthesis; isopentenyl diphosphate biosynthesis via DXP pathway; isopentenyl diphosphate from 1-deoxy-D-xylulose 5-phosphate: step 5/6.</text>
</comment>
<dbReference type="InterPro" id="IPR011005">
    <property type="entry name" value="Dihydropteroate_synth-like_sf"/>
</dbReference>
<dbReference type="PIRSF" id="PIRSF004640">
    <property type="entry name" value="IspG"/>
    <property type="match status" value="1"/>
</dbReference>
<evidence type="ECO:0000256" key="6">
    <source>
        <dbReference type="ARBA" id="ARBA00023229"/>
    </source>
</evidence>
<dbReference type="SUPFAM" id="SSF51366">
    <property type="entry name" value="Ribulose-phoshate binding barrel"/>
    <property type="match status" value="1"/>
</dbReference>
<dbReference type="PANTHER" id="PTHR30454">
    <property type="entry name" value="4-HYDROXY-3-METHYLBUT-2-EN-1-YL DIPHOSPHATE SYNTHASE"/>
    <property type="match status" value="1"/>
</dbReference>
<comment type="catalytic activity">
    <reaction evidence="7">
        <text>(2E)-4-hydroxy-3-methylbut-2-enyl diphosphate + oxidized [flavodoxin] + H2O + 2 H(+) = 2-C-methyl-D-erythritol 2,4-cyclic diphosphate + reduced [flavodoxin]</text>
        <dbReference type="Rhea" id="RHEA:43604"/>
        <dbReference type="Rhea" id="RHEA-COMP:10622"/>
        <dbReference type="Rhea" id="RHEA-COMP:10623"/>
        <dbReference type="ChEBI" id="CHEBI:15377"/>
        <dbReference type="ChEBI" id="CHEBI:15378"/>
        <dbReference type="ChEBI" id="CHEBI:57618"/>
        <dbReference type="ChEBI" id="CHEBI:58210"/>
        <dbReference type="ChEBI" id="CHEBI:58483"/>
        <dbReference type="ChEBI" id="CHEBI:128753"/>
        <dbReference type="EC" id="1.17.7.3"/>
    </reaction>
</comment>
<evidence type="ECO:0000313" key="10">
    <source>
        <dbReference type="EMBL" id="AIV03602.1"/>
    </source>
</evidence>
<evidence type="ECO:0000256" key="5">
    <source>
        <dbReference type="ARBA" id="ARBA00023014"/>
    </source>
</evidence>
<dbReference type="InterPro" id="IPR045854">
    <property type="entry name" value="NO2/SO3_Rdtase_4Fe4S_sf"/>
</dbReference>
<dbReference type="EC" id="1.17.7.3" evidence="7"/>
<dbReference type="GO" id="GO:0016114">
    <property type="term" value="P:terpenoid biosynthetic process"/>
    <property type="evidence" value="ECO:0007669"/>
    <property type="project" value="InterPro"/>
</dbReference>
<reference evidence="10 11" key="1">
    <citation type="journal article" date="2014" name="PLoS ONE">
        <title>An emerging Mycoplasma associated with trichomoniasis, vaginal infection and disease.</title>
        <authorList>
            <consortium name="Vaginal Microbiome Consortium"/>
            <person name="Fettweis J.M."/>
            <person name="Serrano M.G."/>
            <person name="Huang B."/>
            <person name="Brooks J.P."/>
            <person name="Glascock A.L."/>
            <person name="Sheth N.U."/>
            <person name="Strauss J.F.III."/>
            <person name="Jefferson K.K."/>
            <person name="Buck G.A."/>
        </authorList>
    </citation>
    <scope>NUCLEOTIDE SEQUENCE [LARGE SCALE GENOMIC DNA]</scope>
    <source>
        <strain evidence="10 11">VCU_M1</strain>
    </source>
</reference>
<dbReference type="GO" id="GO:0046429">
    <property type="term" value="F:4-hydroxy-3-methylbut-2-en-1-yl diphosphate synthase activity (ferredoxin)"/>
    <property type="evidence" value="ECO:0007669"/>
    <property type="project" value="UniProtKB-UniRule"/>
</dbReference>
<comment type="cofactor">
    <cofactor evidence="7">
        <name>[4Fe-4S] cluster</name>
        <dbReference type="ChEBI" id="CHEBI:49883"/>
    </cofactor>
    <text evidence="7">Binds 1 [4Fe-4S] cluster.</text>
</comment>
<dbReference type="InterPro" id="IPR058579">
    <property type="entry name" value="IspG_C"/>
</dbReference>
<dbReference type="Pfam" id="PF26540">
    <property type="entry name" value="GcpE_C"/>
    <property type="match status" value="1"/>
</dbReference>
<dbReference type="NCBIfam" id="NF001540">
    <property type="entry name" value="PRK00366.1"/>
    <property type="match status" value="1"/>
</dbReference>
<dbReference type="PANTHER" id="PTHR30454:SF0">
    <property type="entry name" value="4-HYDROXY-3-METHYLBUT-2-EN-1-YL DIPHOSPHATE SYNTHASE (FERREDOXIN), CHLOROPLASTIC"/>
    <property type="match status" value="1"/>
</dbReference>
<name>A0A097SSM7_9BACT</name>
<dbReference type="EMBL" id="CP007711">
    <property type="protein sequence ID" value="AIV03602.1"/>
    <property type="molecule type" value="Genomic_DNA"/>
</dbReference>
<dbReference type="InterPro" id="IPR011060">
    <property type="entry name" value="RibuloseP-bd_barrel"/>
</dbReference>
<organism evidence="10 11">
    <name type="scientific">Candidatus Malacoplasma girerdii</name>
    <dbReference type="NCBI Taxonomy" id="1318617"/>
    <lineage>
        <taxon>Bacteria</taxon>
        <taxon>Bacillati</taxon>
        <taxon>Mycoplasmatota</taxon>
        <taxon>Mycoplasmoidales</taxon>
        <taxon>Mycoplasmoidaceae</taxon>
        <taxon>Malacoplasma</taxon>
    </lineage>
</organism>
<dbReference type="KEGG" id="mgj:MGM1_2250"/>
<accession>A0A097SSM7</accession>
<feature type="binding site" evidence="7">
    <location>
        <position position="303"/>
    </location>
    <ligand>
        <name>[4Fe-4S] cluster</name>
        <dbReference type="ChEBI" id="CHEBI:49883"/>
    </ligand>
</feature>
<gene>
    <name evidence="7" type="primary">ispG</name>
    <name evidence="10" type="ORF">MGM1_2250</name>
</gene>
<dbReference type="GO" id="GO:0141197">
    <property type="term" value="F:4-hydroxy-3-methylbut-2-enyl-diphosphate synthase activity (flavodoxin)"/>
    <property type="evidence" value="ECO:0007669"/>
    <property type="project" value="UniProtKB-EC"/>
</dbReference>
<evidence type="ECO:0000259" key="8">
    <source>
        <dbReference type="Pfam" id="PF04551"/>
    </source>
</evidence>
<feature type="binding site" evidence="7">
    <location>
        <position position="260"/>
    </location>
    <ligand>
        <name>[4Fe-4S] cluster</name>
        <dbReference type="ChEBI" id="CHEBI:49883"/>
    </ligand>
</feature>
<dbReference type="HAMAP" id="MF_00159">
    <property type="entry name" value="IspG"/>
    <property type="match status" value="1"/>
</dbReference>
<dbReference type="Gene3D" id="3.30.413.10">
    <property type="entry name" value="Sulfite Reductase Hemoprotein, domain 1"/>
    <property type="match status" value="1"/>
</dbReference>
<dbReference type="STRING" id="1318617.MGM1_2250"/>
<dbReference type="InterPro" id="IPR016425">
    <property type="entry name" value="IspG_bac"/>
</dbReference>
<comment type="function">
    <text evidence="7">Converts 2C-methyl-D-erythritol 2,4-cyclodiphosphate (ME-2,4cPP) into 1-hydroxy-2-methyl-2-(E)-butenyl 4-diphosphate.</text>
</comment>
<feature type="domain" description="IspG TIM-barrel" evidence="8">
    <location>
        <begin position="7"/>
        <end position="241"/>
    </location>
</feature>
<dbReference type="Proteomes" id="UP000030066">
    <property type="component" value="Chromosome"/>
</dbReference>
<dbReference type="GO" id="GO:0051539">
    <property type="term" value="F:4 iron, 4 sulfur cluster binding"/>
    <property type="evidence" value="ECO:0007669"/>
    <property type="project" value="UniProtKB-UniRule"/>
</dbReference>
<evidence type="ECO:0000256" key="3">
    <source>
        <dbReference type="ARBA" id="ARBA00023002"/>
    </source>
</evidence>
<dbReference type="UniPathway" id="UPA00056">
    <property type="reaction ID" value="UER00096"/>
</dbReference>
<comment type="similarity">
    <text evidence="7">Belongs to the IspG family.</text>
</comment>
<keyword evidence="11" id="KW-1185">Reference proteome</keyword>
<evidence type="ECO:0000259" key="9">
    <source>
        <dbReference type="Pfam" id="PF26540"/>
    </source>
</evidence>
<dbReference type="NCBIfam" id="TIGR00612">
    <property type="entry name" value="ispG_gcpE"/>
    <property type="match status" value="1"/>
</dbReference>